<evidence type="ECO:0000256" key="2">
    <source>
        <dbReference type="SAM" id="Phobius"/>
    </source>
</evidence>
<keyword evidence="2" id="KW-0472">Membrane</keyword>
<proteinExistence type="predicted"/>
<reference evidence="3 4" key="1">
    <citation type="journal article" date="2013" name="Antonie Van Leeuwenhoek">
        <title>Dongia rigui sp. nov., isolated from freshwater of a large wetland in Korea.</title>
        <authorList>
            <person name="Baik K.S."/>
            <person name="Hwang Y.M."/>
            <person name="Choi J.S."/>
            <person name="Kwon J."/>
            <person name="Seong C.N."/>
        </authorList>
    </citation>
    <scope>NUCLEOTIDE SEQUENCE [LARGE SCALE GENOMIC DNA]</scope>
    <source>
        <strain evidence="3 4">04SU4-P</strain>
    </source>
</reference>
<feature type="transmembrane region" description="Helical" evidence="2">
    <location>
        <begin position="35"/>
        <end position="53"/>
    </location>
</feature>
<evidence type="ECO:0008006" key="5">
    <source>
        <dbReference type="Google" id="ProtNLM"/>
    </source>
</evidence>
<dbReference type="EMBL" id="JAXCLX010000001">
    <property type="protein sequence ID" value="MDY0870992.1"/>
    <property type="molecule type" value="Genomic_DNA"/>
</dbReference>
<evidence type="ECO:0000256" key="1">
    <source>
        <dbReference type="SAM" id="MobiDB-lite"/>
    </source>
</evidence>
<evidence type="ECO:0000313" key="3">
    <source>
        <dbReference type="EMBL" id="MDY0870992.1"/>
    </source>
</evidence>
<gene>
    <name evidence="3" type="ORF">SMD31_03625</name>
</gene>
<keyword evidence="2" id="KW-0812">Transmembrane</keyword>
<sequence length="110" mass="12417">MKDPLSYRPAPETQEDIDRSMLFERARKFLTPKDVIVLACIVACAYFISANFGETTPWAKLSVGQPHGQAYCSDEELRHLRAGRDACFDPSNLHRTDSDSEPSLRKITNT</sequence>
<protein>
    <recommendedName>
        <fullName evidence="5">Transmembrane protein</fullName>
    </recommendedName>
</protein>
<comment type="caution">
    <text evidence="3">The sequence shown here is derived from an EMBL/GenBank/DDBJ whole genome shotgun (WGS) entry which is preliminary data.</text>
</comment>
<feature type="compositionally biased region" description="Basic and acidic residues" evidence="1">
    <location>
        <begin position="90"/>
        <end position="104"/>
    </location>
</feature>
<keyword evidence="4" id="KW-1185">Reference proteome</keyword>
<evidence type="ECO:0000313" key="4">
    <source>
        <dbReference type="Proteomes" id="UP001271769"/>
    </source>
</evidence>
<accession>A0ABU5DUM2</accession>
<dbReference type="Proteomes" id="UP001271769">
    <property type="component" value="Unassembled WGS sequence"/>
</dbReference>
<organism evidence="3 4">
    <name type="scientific">Dongia rigui</name>
    <dbReference type="NCBI Taxonomy" id="940149"/>
    <lineage>
        <taxon>Bacteria</taxon>
        <taxon>Pseudomonadati</taxon>
        <taxon>Pseudomonadota</taxon>
        <taxon>Alphaproteobacteria</taxon>
        <taxon>Rhodospirillales</taxon>
        <taxon>Dongiaceae</taxon>
        <taxon>Dongia</taxon>
    </lineage>
</organism>
<feature type="region of interest" description="Disordered" evidence="1">
    <location>
        <begin position="90"/>
        <end position="110"/>
    </location>
</feature>
<dbReference type="RefSeq" id="WP_320499361.1">
    <property type="nucleotide sequence ID" value="NZ_JAXCLX010000001.1"/>
</dbReference>
<name>A0ABU5DUM2_9PROT</name>
<keyword evidence="2" id="KW-1133">Transmembrane helix</keyword>